<keyword evidence="4" id="KW-0408">Iron</keyword>
<protein>
    <recommendedName>
        <fullName evidence="8">FAD-dependent oxidoreductase</fullName>
    </recommendedName>
</protein>
<dbReference type="GO" id="GO:0051539">
    <property type="term" value="F:4 iron, 4 sulfur cluster binding"/>
    <property type="evidence" value="ECO:0007669"/>
    <property type="project" value="UniProtKB-KW"/>
</dbReference>
<proteinExistence type="predicted"/>
<dbReference type="AlphaFoldDB" id="A0A2M7SD26"/>
<evidence type="ECO:0000256" key="4">
    <source>
        <dbReference type="ARBA" id="ARBA00023004"/>
    </source>
</evidence>
<evidence type="ECO:0000256" key="2">
    <source>
        <dbReference type="ARBA" id="ARBA00022723"/>
    </source>
</evidence>
<comment type="caution">
    <text evidence="6">The sequence shown here is derived from an EMBL/GenBank/DDBJ whole genome shotgun (WGS) entry which is preliminary data.</text>
</comment>
<dbReference type="GO" id="GO:0016491">
    <property type="term" value="F:oxidoreductase activity"/>
    <property type="evidence" value="ECO:0007669"/>
    <property type="project" value="UniProtKB-KW"/>
</dbReference>
<evidence type="ECO:0000313" key="7">
    <source>
        <dbReference type="Proteomes" id="UP000229307"/>
    </source>
</evidence>
<keyword evidence="2" id="KW-0479">Metal-binding</keyword>
<dbReference type="EMBL" id="PFMR01000121">
    <property type="protein sequence ID" value="PIZ17384.1"/>
    <property type="molecule type" value="Genomic_DNA"/>
</dbReference>
<dbReference type="GO" id="GO:0046872">
    <property type="term" value="F:metal ion binding"/>
    <property type="evidence" value="ECO:0007669"/>
    <property type="project" value="UniProtKB-KW"/>
</dbReference>
<dbReference type="PANTHER" id="PTHR43498:SF1">
    <property type="entry name" value="COB--COM HETERODISULFIDE REDUCTASE IRON-SULFUR SUBUNIT A"/>
    <property type="match status" value="1"/>
</dbReference>
<evidence type="ECO:0000256" key="5">
    <source>
        <dbReference type="ARBA" id="ARBA00023014"/>
    </source>
</evidence>
<dbReference type="Proteomes" id="UP000229307">
    <property type="component" value="Unassembled WGS sequence"/>
</dbReference>
<keyword evidence="3" id="KW-0560">Oxidoreductase</keyword>
<dbReference type="Gene3D" id="3.50.50.60">
    <property type="entry name" value="FAD/NAD(P)-binding domain"/>
    <property type="match status" value="1"/>
</dbReference>
<dbReference type="InterPro" id="IPR036188">
    <property type="entry name" value="FAD/NAD-bd_sf"/>
</dbReference>
<dbReference type="PANTHER" id="PTHR43498">
    <property type="entry name" value="FERREDOXIN:COB-COM HETERODISULFIDE REDUCTASE SUBUNIT A"/>
    <property type="match status" value="1"/>
</dbReference>
<organism evidence="6 7">
    <name type="scientific">Candidatus Desantisbacteria bacterium CG_4_10_14_0_8_um_filter_48_22</name>
    <dbReference type="NCBI Taxonomy" id="1974543"/>
    <lineage>
        <taxon>Bacteria</taxon>
        <taxon>Candidatus Desantisiibacteriota</taxon>
    </lineage>
</organism>
<gene>
    <name evidence="6" type="ORF">COY52_04625</name>
</gene>
<name>A0A2M7SD26_9BACT</name>
<evidence type="ECO:0000256" key="1">
    <source>
        <dbReference type="ARBA" id="ARBA00022485"/>
    </source>
</evidence>
<dbReference type="SUPFAM" id="SSF51905">
    <property type="entry name" value="FAD/NAD(P)-binding domain"/>
    <property type="match status" value="1"/>
</dbReference>
<keyword evidence="1" id="KW-0004">4Fe-4S</keyword>
<accession>A0A2M7SD26</accession>
<evidence type="ECO:0000256" key="3">
    <source>
        <dbReference type="ARBA" id="ARBA00023002"/>
    </source>
</evidence>
<evidence type="ECO:0008006" key="8">
    <source>
        <dbReference type="Google" id="ProtNLM"/>
    </source>
</evidence>
<dbReference type="Pfam" id="PF12831">
    <property type="entry name" value="FAD_oxidored"/>
    <property type="match status" value="1"/>
</dbReference>
<reference evidence="7" key="1">
    <citation type="submission" date="2017-09" db="EMBL/GenBank/DDBJ databases">
        <title>Depth-based differentiation of microbial function through sediment-hosted aquifers and enrichment of novel symbionts in the deep terrestrial subsurface.</title>
        <authorList>
            <person name="Probst A.J."/>
            <person name="Ladd B."/>
            <person name="Jarett J.K."/>
            <person name="Geller-Mcgrath D.E."/>
            <person name="Sieber C.M.K."/>
            <person name="Emerson J.B."/>
            <person name="Anantharaman K."/>
            <person name="Thomas B.C."/>
            <person name="Malmstrom R."/>
            <person name="Stieglmeier M."/>
            <person name="Klingl A."/>
            <person name="Woyke T."/>
            <person name="Ryan C.M."/>
            <person name="Banfield J.F."/>
        </authorList>
    </citation>
    <scope>NUCLEOTIDE SEQUENCE [LARGE SCALE GENOMIC DNA]</scope>
</reference>
<sequence length="437" mass="48086">MFYTEPAKKIKVAENVDTVVVGGGPAGIGAALSAARNGAETLIVEHFGCLGGIATSGVHTHLNQMNSEGVDDIIVGGIPLELCRRVENKGIGKFKNGMLDFELEGMKRELDNMMEEAKVKILYHTPAVDVIKKGNNLEGIIIENKSGRQAIFAKRVIDCTGDADIAFKSGVPFEFGRERDHKTQPCTLMFRVGGCDVGKVEKYRAENKDWGLNAIWKKAIENRDMPPFQTQLMGFWYTHSRPDQIGVNFTNMTGVDATDGYQVSKAMTEGRKQAEITLNVMRKYLPGCENAYMIDTAQMLGVRETRRIKGEYTLTVDEVLSAKKFPETGVAKSAFFVDIHNPEGTGLFNPRHLPKGEHFDIPYGCLVPLKVESLLVAGRCISVTHESLGAVRVMFQCMAMGEAAGAAAVKSIKEKTPLRKLNTPELREMLKKQGVIL</sequence>
<keyword evidence="5" id="KW-0411">Iron-sulfur</keyword>
<dbReference type="InterPro" id="IPR039650">
    <property type="entry name" value="HdrA-like"/>
</dbReference>
<evidence type="ECO:0000313" key="6">
    <source>
        <dbReference type="EMBL" id="PIZ17384.1"/>
    </source>
</evidence>